<name>A0ABP7DH18_9ACTN</name>
<organism evidence="2 3">
    <name type="scientific">Microlunatus aurantiacus</name>
    <dbReference type="NCBI Taxonomy" id="446786"/>
    <lineage>
        <taxon>Bacteria</taxon>
        <taxon>Bacillati</taxon>
        <taxon>Actinomycetota</taxon>
        <taxon>Actinomycetes</taxon>
        <taxon>Propionibacteriales</taxon>
        <taxon>Propionibacteriaceae</taxon>
        <taxon>Microlunatus</taxon>
    </lineage>
</organism>
<keyword evidence="1" id="KW-0472">Membrane</keyword>
<accession>A0ABP7DH18</accession>
<comment type="caution">
    <text evidence="2">The sequence shown here is derived from an EMBL/GenBank/DDBJ whole genome shotgun (WGS) entry which is preliminary data.</text>
</comment>
<sequence length="281" mass="30365">MVDTARATSGRTGGRITRRESMMVLLGSRIRSQTAYRTSFWLTVATSVGVGLLEFIEIYVILTNVPVFGGLDFAQAALVFALANMGFSFADMIFGQFDAMPSHLRLGRLEVMLVRPLPLIVQLVTGDFQLRRLGRVAVGLVIMVIALRHLDLALTPAVVYLLIITPLVGGAIYGAFFVMAGGVQFFVIDGAEFTSAFVYGGSYAGQLPGSVLIEPIRILFTFVFPATAAAYLPSLIILGLPGPAFLPAWLGWFAPLFAVWVWVLALLAWRAGIRRFTGAGG</sequence>
<feature type="transmembrane region" description="Helical" evidence="1">
    <location>
        <begin position="73"/>
        <end position="94"/>
    </location>
</feature>
<proteinExistence type="predicted"/>
<gene>
    <name evidence="2" type="ORF">GCM10022204_22130</name>
</gene>
<dbReference type="RefSeq" id="WP_344812410.1">
    <property type="nucleotide sequence ID" value="NZ_BAAAYX010000005.1"/>
</dbReference>
<keyword evidence="1" id="KW-0812">Transmembrane</keyword>
<dbReference type="PANTHER" id="PTHR36833">
    <property type="entry name" value="SLR0610 PROTEIN-RELATED"/>
    <property type="match status" value="1"/>
</dbReference>
<dbReference type="Proteomes" id="UP001500051">
    <property type="component" value="Unassembled WGS sequence"/>
</dbReference>
<reference evidence="3" key="1">
    <citation type="journal article" date="2019" name="Int. J. Syst. Evol. Microbiol.">
        <title>The Global Catalogue of Microorganisms (GCM) 10K type strain sequencing project: providing services to taxonomists for standard genome sequencing and annotation.</title>
        <authorList>
            <consortium name="The Broad Institute Genomics Platform"/>
            <consortium name="The Broad Institute Genome Sequencing Center for Infectious Disease"/>
            <person name="Wu L."/>
            <person name="Ma J."/>
        </authorList>
    </citation>
    <scope>NUCLEOTIDE SEQUENCE [LARGE SCALE GENOMIC DNA]</scope>
    <source>
        <strain evidence="3">JCM 16548</strain>
    </source>
</reference>
<dbReference type="PANTHER" id="PTHR36833:SF1">
    <property type="entry name" value="INTEGRAL MEMBRANE TRANSPORT PROTEIN"/>
    <property type="match status" value="1"/>
</dbReference>
<keyword evidence="1" id="KW-1133">Transmembrane helix</keyword>
<dbReference type="Pfam" id="PF06182">
    <property type="entry name" value="ABC2_membrane_6"/>
    <property type="match status" value="1"/>
</dbReference>
<dbReference type="InterPro" id="IPR010390">
    <property type="entry name" value="ABC-2_transporter-like"/>
</dbReference>
<protein>
    <submittedName>
        <fullName evidence="2">ABC-2 family transporter protein</fullName>
    </submittedName>
</protein>
<feature type="transmembrane region" description="Helical" evidence="1">
    <location>
        <begin position="39"/>
        <end position="61"/>
    </location>
</feature>
<feature type="transmembrane region" description="Helical" evidence="1">
    <location>
        <begin position="216"/>
        <end position="237"/>
    </location>
</feature>
<evidence type="ECO:0000256" key="1">
    <source>
        <dbReference type="SAM" id="Phobius"/>
    </source>
</evidence>
<evidence type="ECO:0000313" key="3">
    <source>
        <dbReference type="Proteomes" id="UP001500051"/>
    </source>
</evidence>
<feature type="transmembrane region" description="Helical" evidence="1">
    <location>
        <begin position="185"/>
        <end position="204"/>
    </location>
</feature>
<feature type="transmembrane region" description="Helical" evidence="1">
    <location>
        <begin position="157"/>
        <end position="179"/>
    </location>
</feature>
<keyword evidence="3" id="KW-1185">Reference proteome</keyword>
<evidence type="ECO:0000313" key="2">
    <source>
        <dbReference type="EMBL" id="GAA3704269.1"/>
    </source>
</evidence>
<dbReference type="EMBL" id="BAAAYX010000005">
    <property type="protein sequence ID" value="GAA3704269.1"/>
    <property type="molecule type" value="Genomic_DNA"/>
</dbReference>
<feature type="transmembrane region" description="Helical" evidence="1">
    <location>
        <begin position="249"/>
        <end position="269"/>
    </location>
</feature>